<sequence>MSAINYLPPFANSLIMHVLTNAEKLIPLRDAASLAESRRLAGMRMVTGTTSPSTRYERISVSPASCSIKSEYVIASHAFKPQYKCINYTPAWEQRKLGELVVIERGGSPRPIDEYITDDTNGLNWVKIGDAPSLGRYISKTSEKIKPEGLSKTRQVHPGDLILSNSMSFGRPYIMAIEGCIHDGWLLIRDEPKSFDPMYLCHMLGTPKMLNQYRMLASGSTVNNLNKELVSNASILMPCKSEQKVIGQFFNHLDDLITLHQRKRESRIIRVRSFIWLAGDISGIGVSAYQPEREDRMTEGNTNAETLFCDYYEQWISVYKEGAIREVTMKKYRLTQAWLGRLIPDLKLADMDRVNYQKLINGYAEHHERQTTMDFHHQLKGAILDAVDEGLIQRDPTRKAIIKGKPPCSKKTKYLNQFELHAVLADLELGKGPSWDWLILLVAKTGLRFSEALGLTPDDFDFVHQTLSVSKTWDYKNGGGFVPTKNASSVRKVQLDWQLIMQLSTLLKDLPAGDPIFVNGKVYNSTANNILARHCERANVPVISIHGLRHTHASLLLFAGVSIASVSKRLGHASMNTTQDTYLHVIRELENKDVDIVMRALSTLI</sequence>
<keyword evidence="2" id="KW-0680">Restriction system</keyword>
<dbReference type="PANTHER" id="PTHR30408">
    <property type="entry name" value="TYPE-1 RESTRICTION ENZYME ECOKI SPECIFICITY PROTEIN"/>
    <property type="match status" value="1"/>
</dbReference>
<dbReference type="InterPro" id="IPR052021">
    <property type="entry name" value="Type-I_RS_S_subunit"/>
</dbReference>
<accession>A0AB36BY37</accession>
<evidence type="ECO:0000259" key="5">
    <source>
        <dbReference type="PROSITE" id="PS51898"/>
    </source>
</evidence>
<dbReference type="GO" id="GO:0015074">
    <property type="term" value="P:DNA integration"/>
    <property type="evidence" value="ECO:0007669"/>
    <property type="project" value="InterPro"/>
</dbReference>
<dbReference type="InterPro" id="IPR002104">
    <property type="entry name" value="Integrase_catalytic"/>
</dbReference>
<evidence type="ECO:0000256" key="2">
    <source>
        <dbReference type="ARBA" id="ARBA00022747"/>
    </source>
</evidence>
<comment type="similarity">
    <text evidence="1">Belongs to the type-I restriction system S methylase family.</text>
</comment>
<name>A0AB36BY37_BIFBI</name>
<dbReference type="PANTHER" id="PTHR30408:SF12">
    <property type="entry name" value="TYPE I RESTRICTION ENZYME MJAVIII SPECIFICITY SUBUNIT"/>
    <property type="match status" value="1"/>
</dbReference>
<dbReference type="GO" id="GO:0009307">
    <property type="term" value="P:DNA restriction-modification system"/>
    <property type="evidence" value="ECO:0007669"/>
    <property type="project" value="UniProtKB-KW"/>
</dbReference>
<dbReference type="GO" id="GO:0006310">
    <property type="term" value="P:DNA recombination"/>
    <property type="evidence" value="ECO:0007669"/>
    <property type="project" value="UniProtKB-KW"/>
</dbReference>
<evidence type="ECO:0000256" key="4">
    <source>
        <dbReference type="ARBA" id="ARBA00023172"/>
    </source>
</evidence>
<gene>
    <name evidence="6" type="ORF">G5T23_04100</name>
</gene>
<dbReference type="Gene3D" id="1.10.443.10">
    <property type="entry name" value="Intergrase catalytic core"/>
    <property type="match status" value="1"/>
</dbReference>
<dbReference type="InterPro" id="IPR011010">
    <property type="entry name" value="DNA_brk_join_enz"/>
</dbReference>
<dbReference type="InterPro" id="IPR000055">
    <property type="entry name" value="Restrct_endonuc_typeI_TRD"/>
</dbReference>
<dbReference type="EMBL" id="JAAJBJ010000003">
    <property type="protein sequence ID" value="NGG36231.1"/>
    <property type="molecule type" value="Genomic_DNA"/>
</dbReference>
<dbReference type="CDD" id="cd17283">
    <property type="entry name" value="RMtype1_S_Hpy180ORF7835P_TRD2-CR2_like"/>
    <property type="match status" value="1"/>
</dbReference>
<reference evidence="6 7" key="1">
    <citation type="submission" date="2020-02" db="EMBL/GenBank/DDBJ databases">
        <title>Antibiotic susceptibility profiles of lactic acid bacteria isolated from the human vagina and genetic basis of atypical resistances.</title>
        <authorList>
            <person name="Sirichoat A."/>
            <person name="Florez A.B."/>
            <person name="Vazquez L."/>
            <person name="Buppasiri P."/>
            <person name="Panya M."/>
            <person name="Lulitanond V."/>
            <person name="Mayo B."/>
        </authorList>
    </citation>
    <scope>NUCLEOTIDE SEQUENCE [LARGE SCALE GENOMIC DNA]</scope>
    <source>
        <strain evidence="6 7">VA07-1AN</strain>
    </source>
</reference>
<dbReference type="PROSITE" id="PS51898">
    <property type="entry name" value="TYR_RECOMBINASE"/>
    <property type="match status" value="1"/>
</dbReference>
<dbReference type="AlphaFoldDB" id="A0AB36BY37"/>
<keyword evidence="4" id="KW-0233">DNA recombination</keyword>
<comment type="caution">
    <text evidence="6">The sequence shown here is derived from an EMBL/GenBank/DDBJ whole genome shotgun (WGS) entry which is preliminary data.</text>
</comment>
<dbReference type="Pfam" id="PF00589">
    <property type="entry name" value="Phage_integrase"/>
    <property type="match status" value="1"/>
</dbReference>
<dbReference type="SUPFAM" id="SSF116734">
    <property type="entry name" value="DNA methylase specificity domain"/>
    <property type="match status" value="1"/>
</dbReference>
<keyword evidence="3" id="KW-0238">DNA-binding</keyword>
<dbReference type="SUPFAM" id="SSF56349">
    <property type="entry name" value="DNA breaking-rejoining enzymes"/>
    <property type="match status" value="1"/>
</dbReference>
<evidence type="ECO:0000256" key="1">
    <source>
        <dbReference type="ARBA" id="ARBA00010923"/>
    </source>
</evidence>
<dbReference type="Gene3D" id="1.10.287.1120">
    <property type="entry name" value="Bipartite methylase S protein"/>
    <property type="match status" value="1"/>
</dbReference>
<dbReference type="InterPro" id="IPR013762">
    <property type="entry name" value="Integrase-like_cat_sf"/>
</dbReference>
<dbReference type="Proteomes" id="UP000488776">
    <property type="component" value="Unassembled WGS sequence"/>
</dbReference>
<evidence type="ECO:0000313" key="7">
    <source>
        <dbReference type="Proteomes" id="UP000488776"/>
    </source>
</evidence>
<dbReference type="Gene3D" id="3.90.220.20">
    <property type="entry name" value="DNA methylase specificity domains"/>
    <property type="match status" value="1"/>
</dbReference>
<dbReference type="InterPro" id="IPR044946">
    <property type="entry name" value="Restrct_endonuc_typeI_TRD_sf"/>
</dbReference>
<dbReference type="GO" id="GO:0003677">
    <property type="term" value="F:DNA binding"/>
    <property type="evidence" value="ECO:0007669"/>
    <property type="project" value="UniProtKB-KW"/>
</dbReference>
<evidence type="ECO:0000313" key="6">
    <source>
        <dbReference type="EMBL" id="NGG36231.1"/>
    </source>
</evidence>
<proteinExistence type="inferred from homology"/>
<dbReference type="Pfam" id="PF01420">
    <property type="entry name" value="Methylase_S"/>
    <property type="match status" value="1"/>
</dbReference>
<protein>
    <submittedName>
        <fullName evidence="6">Tyrosine-type recombinase/integrase</fullName>
    </submittedName>
</protein>
<dbReference type="Gene3D" id="1.10.150.130">
    <property type="match status" value="1"/>
</dbReference>
<evidence type="ECO:0000256" key="3">
    <source>
        <dbReference type="ARBA" id="ARBA00023125"/>
    </source>
</evidence>
<dbReference type="CDD" id="cd01189">
    <property type="entry name" value="INT_ICEBs1_C_like"/>
    <property type="match status" value="1"/>
</dbReference>
<feature type="domain" description="Tyr recombinase" evidence="5">
    <location>
        <begin position="410"/>
        <end position="596"/>
    </location>
</feature>
<dbReference type="InterPro" id="IPR010998">
    <property type="entry name" value="Integrase_recombinase_N"/>
</dbReference>
<organism evidence="6 7">
    <name type="scientific">Bifidobacterium bifidum</name>
    <dbReference type="NCBI Taxonomy" id="1681"/>
    <lineage>
        <taxon>Bacteria</taxon>
        <taxon>Bacillati</taxon>
        <taxon>Actinomycetota</taxon>
        <taxon>Actinomycetes</taxon>
        <taxon>Bifidobacteriales</taxon>
        <taxon>Bifidobacteriaceae</taxon>
        <taxon>Bifidobacterium</taxon>
    </lineage>
</organism>